<dbReference type="PANTHER" id="PTHR35446:SF3">
    <property type="entry name" value="CMD DOMAIN-CONTAINING PROTEIN"/>
    <property type="match status" value="1"/>
</dbReference>
<evidence type="ECO:0000259" key="1">
    <source>
        <dbReference type="Pfam" id="PF02627"/>
    </source>
</evidence>
<dbReference type="InterPro" id="IPR029032">
    <property type="entry name" value="AhpD-like"/>
</dbReference>
<accession>A0A2S7K827</accession>
<comment type="caution">
    <text evidence="2">The sequence shown here is derived from an EMBL/GenBank/DDBJ whole genome shotgun (WGS) entry which is preliminary data.</text>
</comment>
<evidence type="ECO:0000313" key="3">
    <source>
        <dbReference type="Proteomes" id="UP000239504"/>
    </source>
</evidence>
<dbReference type="NCBIfam" id="TIGR00778">
    <property type="entry name" value="ahpD_dom"/>
    <property type="match status" value="1"/>
</dbReference>
<protein>
    <submittedName>
        <fullName evidence="2">Peroxidase</fullName>
    </submittedName>
</protein>
<dbReference type="InterPro" id="IPR004675">
    <property type="entry name" value="AhpD_core"/>
</dbReference>
<name>A0A2S7K827_9PROT</name>
<dbReference type="SUPFAM" id="SSF69118">
    <property type="entry name" value="AhpD-like"/>
    <property type="match status" value="1"/>
</dbReference>
<feature type="domain" description="Carboxymuconolactone decarboxylase-like" evidence="1">
    <location>
        <begin position="41"/>
        <end position="118"/>
    </location>
</feature>
<dbReference type="Gene3D" id="1.20.1290.10">
    <property type="entry name" value="AhpD-like"/>
    <property type="match status" value="1"/>
</dbReference>
<keyword evidence="3" id="KW-1185">Reference proteome</keyword>
<evidence type="ECO:0000313" key="2">
    <source>
        <dbReference type="EMBL" id="PQA88642.1"/>
    </source>
</evidence>
<dbReference type="Pfam" id="PF02627">
    <property type="entry name" value="CMD"/>
    <property type="match status" value="1"/>
</dbReference>
<dbReference type="GO" id="GO:0051920">
    <property type="term" value="F:peroxiredoxin activity"/>
    <property type="evidence" value="ECO:0007669"/>
    <property type="project" value="InterPro"/>
</dbReference>
<dbReference type="Proteomes" id="UP000239504">
    <property type="component" value="Unassembled WGS sequence"/>
</dbReference>
<organism evidence="2 3">
    <name type="scientific">Hyphococcus luteus</name>
    <dbReference type="NCBI Taxonomy" id="2058213"/>
    <lineage>
        <taxon>Bacteria</taxon>
        <taxon>Pseudomonadati</taxon>
        <taxon>Pseudomonadota</taxon>
        <taxon>Alphaproteobacteria</taxon>
        <taxon>Parvularculales</taxon>
        <taxon>Parvularculaceae</taxon>
        <taxon>Hyphococcus</taxon>
    </lineage>
</organism>
<dbReference type="PANTHER" id="PTHR35446">
    <property type="entry name" value="SI:CH211-175M2.5"/>
    <property type="match status" value="1"/>
</dbReference>
<gene>
    <name evidence="2" type="ORF">CW354_10205</name>
</gene>
<dbReference type="AlphaFoldDB" id="A0A2S7K827"/>
<proteinExistence type="predicted"/>
<dbReference type="OrthoDB" id="9808310at2"/>
<dbReference type="RefSeq" id="WP_104829884.1">
    <property type="nucleotide sequence ID" value="NZ_PJCH01000005.1"/>
</dbReference>
<dbReference type="InterPro" id="IPR003779">
    <property type="entry name" value="CMD-like"/>
</dbReference>
<sequence length="181" mass="18914">MSRLTQISDNAASADAANLFTAIKSKVGMVPNLYRVMAHEPAVLAAALNFNDTLGEGSFTPETREALALAVAGANACDYCASAHSAISKSIKVDEAEIAARLQGRSSDPKLNAILKFAVAVVDKRGLVSDADLSDARNAGLSEGEIVETVAVAVANILTNYINHVAQTDIDFPVVRTQEAA</sequence>
<dbReference type="EMBL" id="PJCH01000005">
    <property type="protein sequence ID" value="PQA88642.1"/>
    <property type="molecule type" value="Genomic_DNA"/>
</dbReference>
<reference evidence="2 3" key="1">
    <citation type="submission" date="2017-12" db="EMBL/GenBank/DDBJ databases">
        <authorList>
            <person name="Hurst M.R.H."/>
        </authorList>
    </citation>
    <scope>NUCLEOTIDE SEQUENCE [LARGE SCALE GENOMIC DNA]</scope>
    <source>
        <strain evidence="2 3">SY-3-19</strain>
    </source>
</reference>
<keyword evidence="2" id="KW-0560">Oxidoreductase</keyword>
<keyword evidence="2" id="KW-0575">Peroxidase</keyword>